<organism evidence="2">
    <name type="scientific">Arundo donax</name>
    <name type="common">Giant reed</name>
    <name type="synonym">Donax arundinaceus</name>
    <dbReference type="NCBI Taxonomy" id="35708"/>
    <lineage>
        <taxon>Eukaryota</taxon>
        <taxon>Viridiplantae</taxon>
        <taxon>Streptophyta</taxon>
        <taxon>Embryophyta</taxon>
        <taxon>Tracheophyta</taxon>
        <taxon>Spermatophyta</taxon>
        <taxon>Magnoliopsida</taxon>
        <taxon>Liliopsida</taxon>
        <taxon>Poales</taxon>
        <taxon>Poaceae</taxon>
        <taxon>PACMAD clade</taxon>
        <taxon>Arundinoideae</taxon>
        <taxon>Arundineae</taxon>
        <taxon>Arundo</taxon>
    </lineage>
</organism>
<dbReference type="EMBL" id="GBRH01194145">
    <property type="protein sequence ID" value="JAE03751.1"/>
    <property type="molecule type" value="Transcribed_RNA"/>
</dbReference>
<reference evidence="2" key="2">
    <citation type="journal article" date="2015" name="Data Brief">
        <title>Shoot transcriptome of the giant reed, Arundo donax.</title>
        <authorList>
            <person name="Barrero R.A."/>
            <person name="Guerrero F.D."/>
            <person name="Moolhuijzen P."/>
            <person name="Goolsby J.A."/>
            <person name="Tidwell J."/>
            <person name="Bellgard S.E."/>
            <person name="Bellgard M.I."/>
        </authorList>
    </citation>
    <scope>NUCLEOTIDE SEQUENCE</scope>
    <source>
        <tissue evidence="2">Shoot tissue taken approximately 20 cm above the soil surface</tissue>
    </source>
</reference>
<accession>A0A0A9F0T9</accession>
<feature type="region of interest" description="Disordered" evidence="1">
    <location>
        <begin position="1"/>
        <end position="21"/>
    </location>
</feature>
<evidence type="ECO:0000256" key="1">
    <source>
        <dbReference type="SAM" id="MobiDB-lite"/>
    </source>
</evidence>
<name>A0A0A9F0T9_ARUDO</name>
<evidence type="ECO:0000313" key="2">
    <source>
        <dbReference type="EMBL" id="JAE03751.1"/>
    </source>
</evidence>
<protein>
    <submittedName>
        <fullName evidence="2">Toc35</fullName>
    </submittedName>
</protein>
<reference evidence="2" key="1">
    <citation type="submission" date="2014-09" db="EMBL/GenBank/DDBJ databases">
        <authorList>
            <person name="Magalhaes I.L.F."/>
            <person name="Oliveira U."/>
            <person name="Santos F.R."/>
            <person name="Vidigal T.H.D.A."/>
            <person name="Brescovit A.D."/>
            <person name="Santos A.J."/>
        </authorList>
    </citation>
    <scope>NUCLEOTIDE SEQUENCE</scope>
    <source>
        <tissue evidence="2">Shoot tissue taken approximately 20 cm above the soil surface</tissue>
    </source>
</reference>
<feature type="compositionally biased region" description="Polar residues" evidence="1">
    <location>
        <begin position="11"/>
        <end position="21"/>
    </location>
</feature>
<sequence>MTSPHRPFPSLGSSMCSHSPP</sequence>
<dbReference type="AlphaFoldDB" id="A0A0A9F0T9"/>
<proteinExistence type="predicted"/>